<name>Q46AG4_METBF</name>
<dbReference type="AlphaFoldDB" id="Q46AG4"/>
<evidence type="ECO:0008006" key="2">
    <source>
        <dbReference type="Google" id="ProtNLM"/>
    </source>
</evidence>
<accession>Q46AG4</accession>
<dbReference type="Pfam" id="PF06282">
    <property type="entry name" value="DUF1036"/>
    <property type="match status" value="1"/>
</dbReference>
<dbReference type="PaxDb" id="269797-Mbar_A2201"/>
<sequence length="111" mass="12772">MTNIYFRNDTSFSIYVAIKRYNPGTCGGSGDWLVKGWWEIKPRSSQRIGSTNNSYFYYYAEGNGYTWGGDSISYVEQQAFGHCDNSTLGRRVGMREDNCNNYDTYTVSLYI</sequence>
<organism evidence="1">
    <name type="scientific">Methanosarcina barkeri (strain Fusaro / DSM 804)</name>
    <dbReference type="NCBI Taxonomy" id="269797"/>
    <lineage>
        <taxon>Archaea</taxon>
        <taxon>Methanobacteriati</taxon>
        <taxon>Methanobacteriota</taxon>
        <taxon>Stenosarchaea group</taxon>
        <taxon>Methanomicrobia</taxon>
        <taxon>Methanosarcinales</taxon>
        <taxon>Methanosarcinaceae</taxon>
        <taxon>Methanosarcina</taxon>
    </lineage>
</organism>
<dbReference type="KEGG" id="mba:Mbar_A2201"/>
<dbReference type="EMBL" id="CP000099">
    <property type="protein sequence ID" value="AAZ71128.1"/>
    <property type="molecule type" value="Genomic_DNA"/>
</dbReference>
<proteinExistence type="predicted"/>
<dbReference type="InterPro" id="IPR009380">
    <property type="entry name" value="DUF1036"/>
</dbReference>
<dbReference type="HOGENOM" id="CLU_166630_0_0_2"/>
<protein>
    <recommendedName>
        <fullName evidence="2">DUF1036 domain-containing protein</fullName>
    </recommendedName>
</protein>
<evidence type="ECO:0000313" key="1">
    <source>
        <dbReference type="EMBL" id="AAZ71128.1"/>
    </source>
</evidence>
<gene>
    <name evidence="1" type="ordered locus">Mbar_A2201</name>
</gene>
<reference evidence="1" key="1">
    <citation type="submission" date="2006-06" db="EMBL/GenBank/DDBJ databases">
        <title>Complete sequence of chromosome 1 of Methanosarcina barkeri str. fusaro.</title>
        <authorList>
            <person name="Copeland A."/>
            <person name="Lucas S."/>
            <person name="Lapidus A."/>
            <person name="Barry K."/>
            <person name="Detter J.C."/>
            <person name="Glavina T."/>
            <person name="Hammon N."/>
            <person name="Israni S."/>
            <person name="Pitluck S."/>
            <person name="Goodwin L.A."/>
            <person name="Saunders E.H."/>
            <person name="Schmutz J."/>
            <person name="Larimer F."/>
            <person name="Land M."/>
            <person name="Anderson I."/>
            <person name="Richardson P."/>
        </authorList>
    </citation>
    <scope>NUCLEOTIDE SEQUENCE</scope>
    <source>
        <strain evidence="1">Fusaro</strain>
    </source>
</reference>